<geneLocation type="plasmid" evidence="1 2">
    <name>unnamed3</name>
</geneLocation>
<evidence type="ECO:0000313" key="1">
    <source>
        <dbReference type="EMBL" id="XKM38194.1"/>
    </source>
</evidence>
<dbReference type="Proteomes" id="UP000078465">
    <property type="component" value="Plasmid unnamed3"/>
</dbReference>
<accession>A0ACD5EGG3</accession>
<reference evidence="1" key="1">
    <citation type="submission" date="2024-10" db="EMBL/GenBank/DDBJ databases">
        <title>Strain of Rhizobium-related bacteria isolated fromm roots of Vavilovia formosa.</title>
        <authorList>
            <person name="Kimeklis A."/>
            <person name="Afonin A."/>
        </authorList>
    </citation>
    <scope>NUCLEOTIDE SEQUENCE</scope>
    <source>
        <strain evidence="1">Vaf-46</strain>
    </source>
</reference>
<evidence type="ECO:0000313" key="2">
    <source>
        <dbReference type="Proteomes" id="UP000078465"/>
    </source>
</evidence>
<name>A0ACD5EGG3_9HYPH</name>
<organism evidence="1 2">
    <name type="scientific">Rhizobium ruizarguesonis</name>
    <dbReference type="NCBI Taxonomy" id="2081791"/>
    <lineage>
        <taxon>Bacteria</taxon>
        <taxon>Pseudomonadati</taxon>
        <taxon>Pseudomonadota</taxon>
        <taxon>Alphaproteobacteria</taxon>
        <taxon>Hyphomicrobiales</taxon>
        <taxon>Rhizobiaceae</taxon>
        <taxon>Rhizobium/Agrobacterium group</taxon>
        <taxon>Rhizobium</taxon>
    </lineage>
</organism>
<proteinExistence type="predicted"/>
<sequence>MKLLSGLSAFPLTPMDRNGQIDAEALRALVARLCAAKVDSIGLLGSTGAYMYLAREERRRALALALEETGARIPVIVGVGALRTDDAVRLAQDAKALGATAVLLAAVSFSTAPLVRFYRRARRWIEGTLAIFFGAAGIRLLLTRT</sequence>
<protein>
    <submittedName>
        <fullName evidence="1">Dihydrodipicolinate synthase family protein</fullName>
    </submittedName>
</protein>
<dbReference type="EMBL" id="CP171850">
    <property type="protein sequence ID" value="XKM38194.1"/>
    <property type="molecule type" value="Genomic_DNA"/>
</dbReference>
<keyword evidence="1" id="KW-0614">Plasmid</keyword>
<gene>
    <name evidence="1" type="ORF">A4U53_002460</name>
</gene>